<sequence length="1121" mass="121246">MTNLFTFMKPWQKKTLIISTATLVVLCSTWALIPSITKWAANKYLSQHDANLTAAEINPDLFPIGLSLSDVAITVKEQQTLSLKHLSIGLDFWPLFTGAFNVNHISIDGFSMDVDQVENGWVIAGIPTASNDASTPVEEPENNQDSEDNPIAPTFFIRNASINDTSIRLNTLAGDDRFAITSLSISEVSHDMFNWRGVFNLEATINDGIANIEGDISADKEQVDASIDIGNIQLSSSDINHFLPQNIGLFSASDVSLEGQTNATYYFNNAPKLSFTSPLVTLDTKQFSFSDKDQKASWATLEINLSDVSLEMQSASELKLAANTGITFTGLALSSGEQSLQADNVAFSNDLVATKKGNTLNIEKGDSQLTLTKASAKSGDNQINVAQASANLSSLLAKLSLPEATGDIAGTIDLSTNNLSGQLADNGKANLKAFQLSAPVKVSLAKDSKTAALQTFNLSMDDAAFEQNDLKAQLASFGIELANMALSQSEKGISIKSDRSDLDLKQATVTSKDITGTLGSLAVNLNNTSVQQSDESLNVISDAAITSQALNATLRNLPNAQPETTLKYDTFGFKNQVSWQQSADKSALNAKQNSLNVANLSVDQNNTMKSLLDKIEINNDGVTVSLNQGQMTDLKANNSQVALGKLSAKLPDGGTLLSWKDIQVSSSQIDFDKNGPVAMLESITVNNFVASEPKQNSGLPPLGKFEKLSVNNVDFRTQGVQVDSVKIDKLIAGIALSESRGVANLILPSSMQPAKDETANIDSKPVEAEATNSKNSTEAETPFYVVINTIEVSADSQFSFSDQGITPALSRVLDIEQLTVKNLNTRSQGEKAHILLKAKNGNYATIESDVSIVPTAERLTMTAKAKIREIELPPVSPYVANALGYRINSGQLNMDLDLKATEGELDGNTHIVLRQFDLGGQKSSNAVLKVGVIPLNLAVDTLKNRDDNIILDLPMRGDISNPSFQWQNFFLLPIRQGLYKASSSYLMQTFVPYANVITLVQFAGEQALRLRVEPLKFEYGDSDINESQQAFLDQLATLMKDRNGAQLRACGFGVPKDLDEDTPPETLDNDDQQALLKLANKRAESLKAYLVDADIKSSRIFLCSPDIDSSKKGQPRVELNF</sequence>
<dbReference type="Gene3D" id="3.30.1330.60">
    <property type="entry name" value="OmpA-like domain"/>
    <property type="match status" value="1"/>
</dbReference>
<evidence type="ECO:0000313" key="4">
    <source>
        <dbReference type="Proteomes" id="UP000092840"/>
    </source>
</evidence>
<name>A0A1C3JSH4_9GAMM</name>
<feature type="compositionally biased region" description="Acidic residues" evidence="1">
    <location>
        <begin position="138"/>
        <end position="148"/>
    </location>
</feature>
<dbReference type="EMBL" id="FLRB01000019">
    <property type="protein sequence ID" value="SBT22553.1"/>
    <property type="molecule type" value="Genomic_DNA"/>
</dbReference>
<keyword evidence="4" id="KW-1185">Reference proteome</keyword>
<proteinExistence type="predicted"/>
<dbReference type="EMBL" id="FLRA01000017">
    <property type="protein sequence ID" value="SBT18173.1"/>
    <property type="molecule type" value="Genomic_DNA"/>
</dbReference>
<dbReference type="InterPro" id="IPR036737">
    <property type="entry name" value="OmpA-like_sf"/>
</dbReference>
<evidence type="ECO:0000313" key="3">
    <source>
        <dbReference type="EMBL" id="SBT22553.1"/>
    </source>
</evidence>
<dbReference type="SUPFAM" id="SSF103088">
    <property type="entry name" value="OmpA-like"/>
    <property type="match status" value="1"/>
</dbReference>
<dbReference type="RefSeq" id="WP_067036569.1">
    <property type="nucleotide sequence ID" value="NZ_FLRA01000017.1"/>
</dbReference>
<evidence type="ECO:0000313" key="5">
    <source>
        <dbReference type="Proteomes" id="UP000092871"/>
    </source>
</evidence>
<gene>
    <name evidence="2" type="ORF">MGA5115_02294</name>
    <name evidence="3" type="ORF">MGA5116_03176</name>
</gene>
<evidence type="ECO:0000313" key="2">
    <source>
        <dbReference type="EMBL" id="SBT18173.1"/>
    </source>
</evidence>
<organism evidence="2 5">
    <name type="scientific">Marinomonas gallaica</name>
    <dbReference type="NCBI Taxonomy" id="1806667"/>
    <lineage>
        <taxon>Bacteria</taxon>
        <taxon>Pseudomonadati</taxon>
        <taxon>Pseudomonadota</taxon>
        <taxon>Gammaproteobacteria</taxon>
        <taxon>Oceanospirillales</taxon>
        <taxon>Oceanospirillaceae</taxon>
        <taxon>Marinomonas</taxon>
    </lineage>
</organism>
<protein>
    <recommendedName>
        <fullName evidence="6">AsmA family protein</fullName>
    </recommendedName>
</protein>
<dbReference type="Proteomes" id="UP000092871">
    <property type="component" value="Unassembled WGS sequence"/>
</dbReference>
<reference evidence="3 4" key="2">
    <citation type="submission" date="2016-06" db="EMBL/GenBank/DDBJ databases">
        <authorList>
            <person name="Rodrigo-Torres L."/>
            <person name="Arahal D.R."/>
        </authorList>
    </citation>
    <scope>NUCLEOTIDE SEQUENCE [LARGE SCALE GENOMIC DNA]</scope>
    <source>
        <strain evidence="3 4">CECT 5116</strain>
    </source>
</reference>
<dbReference type="InterPro" id="IPR008023">
    <property type="entry name" value="DUF748"/>
</dbReference>
<dbReference type="OrthoDB" id="6114420at2"/>
<evidence type="ECO:0008006" key="6">
    <source>
        <dbReference type="Google" id="ProtNLM"/>
    </source>
</evidence>
<reference evidence="2 5" key="1">
    <citation type="submission" date="2016-06" db="EMBL/GenBank/DDBJ databases">
        <authorList>
            <person name="Kjaerup R.B."/>
            <person name="Dalgaard T.S."/>
            <person name="Juul-Madsen H.R."/>
        </authorList>
    </citation>
    <scope>NUCLEOTIDE SEQUENCE [LARGE SCALE GENOMIC DNA]</scope>
    <source>
        <strain evidence="2 5">CECT 5115</strain>
    </source>
</reference>
<dbReference type="Proteomes" id="UP000092840">
    <property type="component" value="Unassembled WGS sequence"/>
</dbReference>
<feature type="region of interest" description="Disordered" evidence="1">
    <location>
        <begin position="129"/>
        <end position="149"/>
    </location>
</feature>
<dbReference type="Pfam" id="PF05359">
    <property type="entry name" value="DUF748"/>
    <property type="match status" value="1"/>
</dbReference>
<dbReference type="AlphaFoldDB" id="A0A1C3JSH4"/>
<evidence type="ECO:0000256" key="1">
    <source>
        <dbReference type="SAM" id="MobiDB-lite"/>
    </source>
</evidence>
<accession>A0A1C3JSH4</accession>